<organism evidence="2">
    <name type="scientific">Gongylonema pulchrum</name>
    <dbReference type="NCBI Taxonomy" id="637853"/>
    <lineage>
        <taxon>Eukaryota</taxon>
        <taxon>Metazoa</taxon>
        <taxon>Ecdysozoa</taxon>
        <taxon>Nematoda</taxon>
        <taxon>Chromadorea</taxon>
        <taxon>Rhabditida</taxon>
        <taxon>Spirurina</taxon>
        <taxon>Spiruromorpha</taxon>
        <taxon>Spiruroidea</taxon>
        <taxon>Gongylonematidae</taxon>
        <taxon>Gongylonema</taxon>
    </lineage>
</organism>
<feature type="compositionally biased region" description="Basic and acidic residues" evidence="1">
    <location>
        <begin position="27"/>
        <end position="36"/>
    </location>
</feature>
<evidence type="ECO:0000313" key="2">
    <source>
        <dbReference type="WBParaSite" id="GPUH_0000712501-mRNA-1"/>
    </source>
</evidence>
<protein>
    <submittedName>
        <fullName evidence="2">Secreted protein</fullName>
    </submittedName>
</protein>
<sequence>LNSMPLRVFLQSSSSNSSSRSQRSRKREHERNRARDLSSCASCPNLSNFVKWSSPIRRFFLRSSSRSPSPIRRSWKPSRITRCNDRKMPERGLLLCRNGVAAELWKAFAQTNK</sequence>
<dbReference type="WBParaSite" id="GPUH_0000712501-mRNA-1">
    <property type="protein sequence ID" value="GPUH_0000712501-mRNA-1"/>
    <property type="gene ID" value="GPUH_0000712501"/>
</dbReference>
<evidence type="ECO:0000256" key="1">
    <source>
        <dbReference type="SAM" id="MobiDB-lite"/>
    </source>
</evidence>
<feature type="compositionally biased region" description="Low complexity" evidence="1">
    <location>
        <begin position="11"/>
        <end position="21"/>
    </location>
</feature>
<reference evidence="2" key="1">
    <citation type="submission" date="2016-06" db="UniProtKB">
        <authorList>
            <consortium name="WormBaseParasite"/>
        </authorList>
    </citation>
    <scope>IDENTIFICATION</scope>
</reference>
<dbReference type="AlphaFoldDB" id="A0A183DEH5"/>
<feature type="region of interest" description="Disordered" evidence="1">
    <location>
        <begin position="1"/>
        <end position="39"/>
    </location>
</feature>
<name>A0A183DEH5_9BILA</name>
<proteinExistence type="predicted"/>
<accession>A0A183DEH5</accession>